<organism evidence="8 9">
    <name type="scientific">Thermincola potens (strain JR)</name>
    <dbReference type="NCBI Taxonomy" id="635013"/>
    <lineage>
        <taxon>Bacteria</taxon>
        <taxon>Bacillati</taxon>
        <taxon>Bacillota</taxon>
        <taxon>Clostridia</taxon>
        <taxon>Eubacteriales</taxon>
        <taxon>Thermincolaceae</taxon>
        <taxon>Thermincola</taxon>
    </lineage>
</organism>
<accession>D5XAH2</accession>
<dbReference type="Pfam" id="PF00482">
    <property type="entry name" value="T2SSF"/>
    <property type="match status" value="1"/>
</dbReference>
<evidence type="ECO:0000313" key="9">
    <source>
        <dbReference type="Proteomes" id="UP000002377"/>
    </source>
</evidence>
<dbReference type="PANTHER" id="PTHR35007">
    <property type="entry name" value="INTEGRAL MEMBRANE PROTEIN-RELATED"/>
    <property type="match status" value="1"/>
</dbReference>
<dbReference type="InterPro" id="IPR018076">
    <property type="entry name" value="T2SS_GspF_dom"/>
</dbReference>
<evidence type="ECO:0000256" key="6">
    <source>
        <dbReference type="SAM" id="Phobius"/>
    </source>
</evidence>
<keyword evidence="4 6" id="KW-1133">Transmembrane helix</keyword>
<dbReference type="AlphaFoldDB" id="D5XAH2"/>
<name>D5XAH2_THEPJ</name>
<keyword evidence="2" id="KW-1003">Cell membrane</keyword>
<protein>
    <submittedName>
        <fullName evidence="8">Type II secretion system F domain protein</fullName>
    </submittedName>
</protein>
<keyword evidence="5 6" id="KW-0472">Membrane</keyword>
<dbReference type="OrthoDB" id="9810662at2"/>
<feature type="transmembrane region" description="Helical" evidence="6">
    <location>
        <begin position="112"/>
        <end position="132"/>
    </location>
</feature>
<reference evidence="8 9" key="1">
    <citation type="submission" date="2010-05" db="EMBL/GenBank/DDBJ databases">
        <title>Complete sequence of Thermincola sp. JR.</title>
        <authorList>
            <consortium name="US DOE Joint Genome Institute"/>
            <person name="Lucas S."/>
            <person name="Copeland A."/>
            <person name="Lapidus A."/>
            <person name="Cheng J.-F."/>
            <person name="Bruce D."/>
            <person name="Goodwin L."/>
            <person name="Pitluck S."/>
            <person name="Chertkov O."/>
            <person name="Detter J.C."/>
            <person name="Han C."/>
            <person name="Tapia R."/>
            <person name="Land M."/>
            <person name="Hauser L."/>
            <person name="Kyrpides N."/>
            <person name="Mikhailova N."/>
            <person name="Hazen T.C."/>
            <person name="Woyke T."/>
        </authorList>
    </citation>
    <scope>NUCLEOTIDE SEQUENCE [LARGE SCALE GENOMIC DNA]</scope>
    <source>
        <strain evidence="8 9">JR</strain>
    </source>
</reference>
<dbReference type="GO" id="GO:0005886">
    <property type="term" value="C:plasma membrane"/>
    <property type="evidence" value="ECO:0007669"/>
    <property type="project" value="UniProtKB-SubCell"/>
</dbReference>
<keyword evidence="9" id="KW-1185">Reference proteome</keyword>
<evidence type="ECO:0000256" key="2">
    <source>
        <dbReference type="ARBA" id="ARBA00022475"/>
    </source>
</evidence>
<dbReference type="RefSeq" id="WP_013119294.1">
    <property type="nucleotide sequence ID" value="NC_014152.1"/>
</dbReference>
<gene>
    <name evidence="8" type="ordered locus">TherJR_0385</name>
</gene>
<evidence type="ECO:0000256" key="1">
    <source>
        <dbReference type="ARBA" id="ARBA00004651"/>
    </source>
</evidence>
<feature type="transmembrane region" description="Helical" evidence="6">
    <location>
        <begin position="138"/>
        <end position="160"/>
    </location>
</feature>
<dbReference type="Proteomes" id="UP000002377">
    <property type="component" value="Chromosome"/>
</dbReference>
<dbReference type="PANTHER" id="PTHR35007:SF2">
    <property type="entry name" value="PILUS ASSEMBLE PROTEIN"/>
    <property type="match status" value="1"/>
</dbReference>
<proteinExistence type="predicted"/>
<dbReference type="HOGENOM" id="CLU_056917_4_0_9"/>
<evidence type="ECO:0000256" key="3">
    <source>
        <dbReference type="ARBA" id="ARBA00022692"/>
    </source>
</evidence>
<feature type="domain" description="Type II secretion system protein GspF" evidence="7">
    <location>
        <begin position="174"/>
        <end position="300"/>
    </location>
</feature>
<dbReference type="STRING" id="635013.TherJR_0385"/>
<keyword evidence="3 6" id="KW-0812">Transmembrane</keyword>
<dbReference type="KEGG" id="tjr:TherJR_0385"/>
<feature type="transmembrane region" description="Helical" evidence="6">
    <location>
        <begin position="283"/>
        <end position="309"/>
    </location>
</feature>
<evidence type="ECO:0000256" key="5">
    <source>
        <dbReference type="ARBA" id="ARBA00023136"/>
    </source>
</evidence>
<evidence type="ECO:0000313" key="8">
    <source>
        <dbReference type="EMBL" id="ADG81271.1"/>
    </source>
</evidence>
<feature type="transmembrane region" description="Helical" evidence="6">
    <location>
        <begin position="14"/>
        <end position="38"/>
    </location>
</feature>
<evidence type="ECO:0000256" key="4">
    <source>
        <dbReference type="ARBA" id="ARBA00022989"/>
    </source>
</evidence>
<dbReference type="EMBL" id="CP002028">
    <property type="protein sequence ID" value="ADG81271.1"/>
    <property type="molecule type" value="Genomic_DNA"/>
</dbReference>
<evidence type="ECO:0000259" key="7">
    <source>
        <dbReference type="Pfam" id="PF00482"/>
    </source>
</evidence>
<dbReference type="eggNOG" id="COG2064">
    <property type="taxonomic scope" value="Bacteria"/>
</dbReference>
<comment type="subcellular location">
    <subcellularLocation>
        <location evidence="1">Cell membrane</location>
        <topology evidence="1">Multi-pass membrane protein</topology>
    </subcellularLocation>
</comment>
<sequence>MRRLLILGCDDVKLFSGIVIVTALALCSWALAVTCLYLHWLNKKNLFEYLGAKKEKRKKLRLKTRLTTGVIELGKKFAPVGQRFKLFVSAEKLERQLALAGNPSDLNVGGFLGLRFVLFVAGLLIADVWLYFGMPLALFVLIVLPMCGFVLPSIWINMLAKSRQEQIALGLPDFLDGMSVTLQAGVPLDAAMNQVVNHMEGPLAEELQRFNRELELGVPREEAYHRLVNRNECEELETLVQSLIQGSKLGVPIARTFKVMADDMRITRFNKVKEKAAKASPKVTLVTSFIITPGVMLAILGLIVLNIIYNPQFIGGGFR</sequence>